<protein>
    <submittedName>
        <fullName evidence="1">Uncharacterized protein</fullName>
    </submittedName>
</protein>
<organism evidence="1 2">
    <name type="scientific">Candidatus Collierbacteria bacterium RIFOXYD1_FULL_40_9</name>
    <dbReference type="NCBI Taxonomy" id="1817731"/>
    <lineage>
        <taxon>Bacteria</taxon>
        <taxon>Candidatus Collieribacteriota</taxon>
    </lineage>
</organism>
<name>A0A1F5FTX3_9BACT</name>
<comment type="caution">
    <text evidence="1">The sequence shown here is derived from an EMBL/GenBank/DDBJ whole genome shotgun (WGS) entry which is preliminary data.</text>
</comment>
<accession>A0A1F5FTX3</accession>
<gene>
    <name evidence="1" type="ORF">A2572_01020</name>
</gene>
<dbReference type="EMBL" id="MFAQ01000031">
    <property type="protein sequence ID" value="OGD83024.1"/>
    <property type="molecule type" value="Genomic_DNA"/>
</dbReference>
<proteinExistence type="predicted"/>
<reference evidence="1 2" key="1">
    <citation type="journal article" date="2016" name="Nat. Commun.">
        <title>Thousands of microbial genomes shed light on interconnected biogeochemical processes in an aquifer system.</title>
        <authorList>
            <person name="Anantharaman K."/>
            <person name="Brown C.T."/>
            <person name="Hug L.A."/>
            <person name="Sharon I."/>
            <person name="Castelle C.J."/>
            <person name="Probst A.J."/>
            <person name="Thomas B.C."/>
            <person name="Singh A."/>
            <person name="Wilkins M.J."/>
            <person name="Karaoz U."/>
            <person name="Brodie E.L."/>
            <person name="Williams K.H."/>
            <person name="Hubbard S.S."/>
            <person name="Banfield J.F."/>
        </authorList>
    </citation>
    <scope>NUCLEOTIDE SEQUENCE [LARGE SCALE GENOMIC DNA]</scope>
</reference>
<evidence type="ECO:0000313" key="1">
    <source>
        <dbReference type="EMBL" id="OGD83024.1"/>
    </source>
</evidence>
<dbReference type="Proteomes" id="UP000179237">
    <property type="component" value="Unassembled WGS sequence"/>
</dbReference>
<dbReference type="AlphaFoldDB" id="A0A1F5FTX3"/>
<sequence length="112" mass="13280">MDPETLENLKTTKPKAVTHITLQRAVDLGEYDPEYLASFSEWHDLTPHLQWRMVHQAIKNRRTSLNVNWAEIANQPNYSQKPHLKPIQESIERQLKQLQNDEESLQNYFLNK</sequence>
<evidence type="ECO:0000313" key="2">
    <source>
        <dbReference type="Proteomes" id="UP000179237"/>
    </source>
</evidence>